<dbReference type="RefSeq" id="WP_215627684.1">
    <property type="nucleotide sequence ID" value="NZ_CP067089.2"/>
</dbReference>
<evidence type="ECO:0000313" key="2">
    <source>
        <dbReference type="Proteomes" id="UP000595917"/>
    </source>
</evidence>
<dbReference type="EMBL" id="CP067089">
    <property type="protein sequence ID" value="QQO10380.1"/>
    <property type="molecule type" value="Genomic_DNA"/>
</dbReference>
<sequence>MGISIFDSLILWPINIIVEGLSDQIIIEDAKKKLKNEKMITFNFDVNDIRIHPAKSAVSACYTYERYISEIDNNSIKCKLILDGDDAGGKALRGLQ</sequence>
<keyword evidence="2" id="KW-1185">Reference proteome</keyword>
<dbReference type="KEGG" id="bhc:JFL75_05530"/>
<gene>
    <name evidence="1" type="ORF">JFL75_05530</name>
</gene>
<reference evidence="1" key="1">
    <citation type="submission" date="2021-01" db="EMBL/GenBank/DDBJ databases">
        <title>Description of Breznakiella homolactica.</title>
        <authorList>
            <person name="Song Y."/>
            <person name="Brune A."/>
        </authorList>
    </citation>
    <scope>NUCLEOTIDE SEQUENCE</scope>
    <source>
        <strain evidence="1">RmG30</strain>
    </source>
</reference>
<protein>
    <submittedName>
        <fullName evidence="1">Uncharacterized protein</fullName>
    </submittedName>
</protein>
<dbReference type="AlphaFoldDB" id="A0A7T7XQ02"/>
<dbReference type="Proteomes" id="UP000595917">
    <property type="component" value="Chromosome"/>
</dbReference>
<organism evidence="1 2">
    <name type="scientific">Breznakiella homolactica</name>
    <dbReference type="NCBI Taxonomy" id="2798577"/>
    <lineage>
        <taxon>Bacteria</taxon>
        <taxon>Pseudomonadati</taxon>
        <taxon>Spirochaetota</taxon>
        <taxon>Spirochaetia</taxon>
        <taxon>Spirochaetales</taxon>
        <taxon>Breznakiellaceae</taxon>
        <taxon>Breznakiella</taxon>
    </lineage>
</organism>
<evidence type="ECO:0000313" key="1">
    <source>
        <dbReference type="EMBL" id="QQO10380.1"/>
    </source>
</evidence>
<accession>A0A7T7XQ02</accession>
<name>A0A7T7XQ02_9SPIR</name>
<proteinExistence type="predicted"/>